<feature type="transmembrane region" description="Helical" evidence="5">
    <location>
        <begin position="412"/>
        <end position="432"/>
    </location>
</feature>
<feature type="transmembrane region" description="Helical" evidence="5">
    <location>
        <begin position="97"/>
        <end position="117"/>
    </location>
</feature>
<dbReference type="HOGENOM" id="CLU_023132_2_0_1"/>
<keyword evidence="7" id="KW-1185">Reference proteome</keyword>
<gene>
    <name evidence="6" type="ORF">PHACADRAFT_211587</name>
</gene>
<dbReference type="OrthoDB" id="422206at2759"/>
<dbReference type="SUPFAM" id="SSF103473">
    <property type="entry name" value="MFS general substrate transporter"/>
    <property type="match status" value="1"/>
</dbReference>
<dbReference type="InParanoid" id="K5UR49"/>
<dbReference type="InterPro" id="IPR036259">
    <property type="entry name" value="MFS_trans_sf"/>
</dbReference>
<feature type="transmembrane region" description="Helical" evidence="5">
    <location>
        <begin position="57"/>
        <end position="77"/>
    </location>
</feature>
<evidence type="ECO:0000256" key="2">
    <source>
        <dbReference type="ARBA" id="ARBA00022692"/>
    </source>
</evidence>
<evidence type="ECO:0000256" key="1">
    <source>
        <dbReference type="ARBA" id="ARBA00004141"/>
    </source>
</evidence>
<dbReference type="Pfam" id="PF07690">
    <property type="entry name" value="MFS_1"/>
    <property type="match status" value="1"/>
</dbReference>
<dbReference type="AlphaFoldDB" id="K5UR49"/>
<proteinExistence type="predicted"/>
<dbReference type="Proteomes" id="UP000008370">
    <property type="component" value="Unassembled WGS sequence"/>
</dbReference>
<dbReference type="RefSeq" id="XP_007398666.1">
    <property type="nucleotide sequence ID" value="XM_007398604.1"/>
</dbReference>
<keyword evidence="4 5" id="KW-0472">Membrane</keyword>
<evidence type="ECO:0008006" key="8">
    <source>
        <dbReference type="Google" id="ProtNLM"/>
    </source>
</evidence>
<feature type="transmembrane region" description="Helical" evidence="5">
    <location>
        <begin position="376"/>
        <end position="400"/>
    </location>
</feature>
<dbReference type="GeneID" id="18913128"/>
<keyword evidence="3 5" id="KW-1133">Transmembrane helix</keyword>
<dbReference type="EMBL" id="JH930475">
    <property type="protein sequence ID" value="EKM52316.1"/>
    <property type="molecule type" value="Genomic_DNA"/>
</dbReference>
<evidence type="ECO:0000313" key="6">
    <source>
        <dbReference type="EMBL" id="EKM52316.1"/>
    </source>
</evidence>
<dbReference type="Gene3D" id="1.20.1250.20">
    <property type="entry name" value="MFS general substrate transporter like domains"/>
    <property type="match status" value="2"/>
</dbReference>
<dbReference type="GO" id="GO:0022857">
    <property type="term" value="F:transmembrane transporter activity"/>
    <property type="evidence" value="ECO:0007669"/>
    <property type="project" value="InterPro"/>
</dbReference>
<feature type="transmembrane region" description="Helical" evidence="5">
    <location>
        <begin position="190"/>
        <end position="208"/>
    </location>
</feature>
<sequence length="512" mass="54730">MVDLHDTRNSRHSLMLQMATDSITNANPATLATTPHTEGTSLAHGAPVTYRLYKRRFIGLLGLFLLNIVAALPNPWYGPIANNVSADFGFTLNRVNWLGNVINFVFLPTSIFVPFFCKRYGIRISCYIATFFLLVSGWIRYAGTVRSLDSDGSYALQMVGQLLAGVAQPFFQIIGPLYSETWFDTKSRTTATMLIAIANPIGGAISQVLAPTGGTPRSSILILAIICSAVVPCTFLVGNTPPTPPTYSAAQPSPPLMSLVRALIGREPRGRPTYMSVRERFDFAIMMTNFGILAGTVNAFGVLTGEDLVPYGYSDTIAGLMGATLLIAGIVAACVTSPLFDRVFTGRLAVVSKILSPALGALWLSLIWAVKENNTGGLFAIMALIGICAITLLPVALELGVEVTRNADGSSALLWCIANLISIASVLIQGALRGGPDAHPPFNMHRGLIFQGILVCCTVFTVFGLKGKHARREMDERAMQEAAGLQGVGGDSVEGLKQEVKEGESAVQVQAV</sequence>
<evidence type="ECO:0000313" key="7">
    <source>
        <dbReference type="Proteomes" id="UP000008370"/>
    </source>
</evidence>
<dbReference type="KEGG" id="pco:PHACADRAFT_211587"/>
<comment type="subcellular location">
    <subcellularLocation>
        <location evidence="1">Membrane</location>
        <topology evidence="1">Multi-pass membrane protein</topology>
    </subcellularLocation>
</comment>
<dbReference type="InterPro" id="IPR049680">
    <property type="entry name" value="FLVCR1-2_SLC49-like"/>
</dbReference>
<organism evidence="6 7">
    <name type="scientific">Phanerochaete carnosa (strain HHB-10118-sp)</name>
    <name type="common">White-rot fungus</name>
    <name type="synonym">Peniophora carnosa</name>
    <dbReference type="NCBI Taxonomy" id="650164"/>
    <lineage>
        <taxon>Eukaryota</taxon>
        <taxon>Fungi</taxon>
        <taxon>Dikarya</taxon>
        <taxon>Basidiomycota</taxon>
        <taxon>Agaricomycotina</taxon>
        <taxon>Agaricomycetes</taxon>
        <taxon>Polyporales</taxon>
        <taxon>Phanerochaetaceae</taxon>
        <taxon>Phanerochaete</taxon>
    </lineage>
</organism>
<feature type="transmembrane region" description="Helical" evidence="5">
    <location>
        <begin position="124"/>
        <end position="142"/>
    </location>
</feature>
<feature type="transmembrane region" description="Helical" evidence="5">
    <location>
        <begin position="154"/>
        <end position="178"/>
    </location>
</feature>
<feature type="transmembrane region" description="Helical" evidence="5">
    <location>
        <begin position="444"/>
        <end position="465"/>
    </location>
</feature>
<feature type="transmembrane region" description="Helical" evidence="5">
    <location>
        <begin position="281"/>
        <end position="304"/>
    </location>
</feature>
<feature type="transmembrane region" description="Helical" evidence="5">
    <location>
        <begin position="220"/>
        <end position="238"/>
    </location>
</feature>
<dbReference type="PANTHER" id="PTHR10924:SF6">
    <property type="entry name" value="SOLUTE CARRIER FAMILY 49 MEMBER A3"/>
    <property type="match status" value="1"/>
</dbReference>
<dbReference type="GO" id="GO:0016020">
    <property type="term" value="C:membrane"/>
    <property type="evidence" value="ECO:0007669"/>
    <property type="project" value="UniProtKB-SubCell"/>
</dbReference>
<protein>
    <recommendedName>
        <fullName evidence="8">Major facilitator superfamily (MFS) profile domain-containing protein</fullName>
    </recommendedName>
</protein>
<reference evidence="6 7" key="1">
    <citation type="journal article" date="2012" name="BMC Genomics">
        <title>Comparative genomics of the white-rot fungi, Phanerochaete carnosa and P. chrysosporium, to elucidate the genetic basis of the distinct wood types they colonize.</title>
        <authorList>
            <person name="Suzuki H."/>
            <person name="MacDonald J."/>
            <person name="Syed K."/>
            <person name="Salamov A."/>
            <person name="Hori C."/>
            <person name="Aerts A."/>
            <person name="Henrissat B."/>
            <person name="Wiebenga A."/>
            <person name="vanKuyk P.A."/>
            <person name="Barry K."/>
            <person name="Lindquist E."/>
            <person name="LaButti K."/>
            <person name="Lapidus A."/>
            <person name="Lucas S."/>
            <person name="Coutinho P."/>
            <person name="Gong Y."/>
            <person name="Samejima M."/>
            <person name="Mahadevan R."/>
            <person name="Abou-Zaid M."/>
            <person name="de Vries R.P."/>
            <person name="Igarashi K."/>
            <person name="Yadav J.S."/>
            <person name="Grigoriev I.V."/>
            <person name="Master E.R."/>
        </authorList>
    </citation>
    <scope>NUCLEOTIDE SEQUENCE [LARGE SCALE GENOMIC DNA]</scope>
    <source>
        <strain evidence="6 7">HHB-10118-sp</strain>
    </source>
</reference>
<keyword evidence="2 5" id="KW-0812">Transmembrane</keyword>
<dbReference type="InterPro" id="IPR011701">
    <property type="entry name" value="MFS"/>
</dbReference>
<dbReference type="PANTHER" id="PTHR10924">
    <property type="entry name" value="MAJOR FACILITATOR SUPERFAMILY PROTEIN-RELATED"/>
    <property type="match status" value="1"/>
</dbReference>
<evidence type="ECO:0000256" key="4">
    <source>
        <dbReference type="ARBA" id="ARBA00023136"/>
    </source>
</evidence>
<accession>K5UR49</accession>
<feature type="transmembrane region" description="Helical" evidence="5">
    <location>
        <begin position="316"/>
        <end position="336"/>
    </location>
</feature>
<evidence type="ECO:0000256" key="3">
    <source>
        <dbReference type="ARBA" id="ARBA00022989"/>
    </source>
</evidence>
<feature type="transmembrane region" description="Helical" evidence="5">
    <location>
        <begin position="348"/>
        <end position="370"/>
    </location>
</feature>
<evidence type="ECO:0000256" key="5">
    <source>
        <dbReference type="SAM" id="Phobius"/>
    </source>
</evidence>
<name>K5UR49_PHACS</name>